<dbReference type="EMBL" id="REGN01004519">
    <property type="protein sequence ID" value="RNA17162.1"/>
    <property type="molecule type" value="Genomic_DNA"/>
</dbReference>
<organism evidence="2 3">
    <name type="scientific">Brachionus plicatilis</name>
    <name type="common">Marine rotifer</name>
    <name type="synonym">Brachionus muelleri</name>
    <dbReference type="NCBI Taxonomy" id="10195"/>
    <lineage>
        <taxon>Eukaryota</taxon>
        <taxon>Metazoa</taxon>
        <taxon>Spiralia</taxon>
        <taxon>Gnathifera</taxon>
        <taxon>Rotifera</taxon>
        <taxon>Eurotatoria</taxon>
        <taxon>Monogononta</taxon>
        <taxon>Pseudotrocha</taxon>
        <taxon>Ploima</taxon>
        <taxon>Brachionidae</taxon>
        <taxon>Brachionus</taxon>
    </lineage>
</organism>
<dbReference type="AlphaFoldDB" id="A0A3M7R0P3"/>
<comment type="caution">
    <text evidence="2">The sequence shown here is derived from an EMBL/GenBank/DDBJ whole genome shotgun (WGS) entry which is preliminary data.</text>
</comment>
<dbReference type="OrthoDB" id="6479713at2759"/>
<feature type="non-terminal residue" evidence="2">
    <location>
        <position position="224"/>
    </location>
</feature>
<dbReference type="PANTHER" id="PTHR14224:SF37">
    <property type="entry name" value="LEUCINE-RICH REPEAT-CONTAINING PROTEIN 14"/>
    <property type="match status" value="1"/>
</dbReference>
<evidence type="ECO:0000256" key="1">
    <source>
        <dbReference type="ARBA" id="ARBA00022737"/>
    </source>
</evidence>
<dbReference type="SUPFAM" id="SSF52047">
    <property type="entry name" value="RNI-like"/>
    <property type="match status" value="1"/>
</dbReference>
<evidence type="ECO:0000313" key="2">
    <source>
        <dbReference type="EMBL" id="RNA17162.1"/>
    </source>
</evidence>
<dbReference type="PANTHER" id="PTHR14224">
    <property type="entry name" value="SIMILAR TO PREFERENTIALLY EXPRESSED ANTIGEN IN MELANOMA-LIKE 3"/>
    <property type="match status" value="1"/>
</dbReference>
<dbReference type="InterPro" id="IPR032675">
    <property type="entry name" value="LRR_dom_sf"/>
</dbReference>
<keyword evidence="1" id="KW-0677">Repeat</keyword>
<dbReference type="Proteomes" id="UP000276133">
    <property type="component" value="Unassembled WGS sequence"/>
</dbReference>
<gene>
    <name evidence="2" type="ORF">BpHYR1_054343</name>
</gene>
<protein>
    <submittedName>
        <fullName evidence="2">Leucine-rich repeat-containing 14-like</fullName>
    </submittedName>
</protein>
<evidence type="ECO:0000313" key="3">
    <source>
        <dbReference type="Proteomes" id="UP000276133"/>
    </source>
</evidence>
<accession>A0A3M7R0P3</accession>
<proteinExistence type="predicted"/>
<dbReference type="InterPro" id="IPR050694">
    <property type="entry name" value="LRRC14/PRAME"/>
</dbReference>
<sequence>MSSEDSSEPDFDLRNFAERYKTELLVGKKLNFTIKLDLILDSFNLLEQYLKLIEIKRDVNEHGFELVVDKLELTIHEKKYCVQSSGLDFEALKIMGLGIFFNANLNEAMYTFNLVNKFSNVLELNLSAFGQESYLSCLLDHTCALDALSNCLTELKHLKRLRLNIPGCKNRLSYILANLTCPLEYLNLTSCGLGEQDMDFLANSMHTQSINNLVLSNNDLGNQC</sequence>
<dbReference type="Gene3D" id="3.80.10.10">
    <property type="entry name" value="Ribonuclease Inhibitor"/>
    <property type="match status" value="1"/>
</dbReference>
<name>A0A3M7R0P3_BRAPC</name>
<dbReference type="GO" id="GO:0005737">
    <property type="term" value="C:cytoplasm"/>
    <property type="evidence" value="ECO:0007669"/>
    <property type="project" value="TreeGrafter"/>
</dbReference>
<reference evidence="2 3" key="1">
    <citation type="journal article" date="2018" name="Sci. Rep.">
        <title>Genomic signatures of local adaptation to the degree of environmental predictability in rotifers.</title>
        <authorList>
            <person name="Franch-Gras L."/>
            <person name="Hahn C."/>
            <person name="Garcia-Roger E.M."/>
            <person name="Carmona M.J."/>
            <person name="Serra M."/>
            <person name="Gomez A."/>
        </authorList>
    </citation>
    <scope>NUCLEOTIDE SEQUENCE [LARGE SCALE GENOMIC DNA]</scope>
    <source>
        <strain evidence="2">HYR1</strain>
    </source>
</reference>
<keyword evidence="3" id="KW-1185">Reference proteome</keyword>